<proteinExistence type="predicted"/>
<dbReference type="GO" id="GO:0016491">
    <property type="term" value="F:oxidoreductase activity"/>
    <property type="evidence" value="ECO:0007669"/>
    <property type="project" value="InterPro"/>
</dbReference>
<evidence type="ECO:0000256" key="1">
    <source>
        <dbReference type="SAM" id="SignalP"/>
    </source>
</evidence>
<dbReference type="PROSITE" id="PS51352">
    <property type="entry name" value="THIOREDOXIN_2"/>
    <property type="match status" value="1"/>
</dbReference>
<dbReference type="PROSITE" id="PS51257">
    <property type="entry name" value="PROKAR_LIPOPROTEIN"/>
    <property type="match status" value="1"/>
</dbReference>
<dbReference type="InterPro" id="IPR000866">
    <property type="entry name" value="AhpC/TSA"/>
</dbReference>
<dbReference type="InterPro" id="IPR036249">
    <property type="entry name" value="Thioredoxin-like_sf"/>
</dbReference>
<dbReference type="OrthoDB" id="5006127at2"/>
<evidence type="ECO:0000313" key="4">
    <source>
        <dbReference type="Proteomes" id="UP000230161"/>
    </source>
</evidence>
<dbReference type="RefSeq" id="WP_157802811.1">
    <property type="nucleotide sequence ID" value="NZ_PGFB01000002.1"/>
</dbReference>
<evidence type="ECO:0000313" key="3">
    <source>
        <dbReference type="EMBL" id="PJJ63332.1"/>
    </source>
</evidence>
<feature type="signal peptide" evidence="1">
    <location>
        <begin position="1"/>
        <end position="25"/>
    </location>
</feature>
<accession>A0A2M9BZ27</accession>
<keyword evidence="1" id="KW-0732">Signal</keyword>
<protein>
    <submittedName>
        <fullName evidence="3">Peroxiredoxin</fullName>
    </submittedName>
</protein>
<organism evidence="3 4">
    <name type="scientific">Compostimonas suwonensis</name>
    <dbReference type="NCBI Taxonomy" id="1048394"/>
    <lineage>
        <taxon>Bacteria</taxon>
        <taxon>Bacillati</taxon>
        <taxon>Actinomycetota</taxon>
        <taxon>Actinomycetes</taxon>
        <taxon>Micrococcales</taxon>
        <taxon>Microbacteriaceae</taxon>
        <taxon>Compostimonas</taxon>
    </lineage>
</organism>
<dbReference type="Proteomes" id="UP000230161">
    <property type="component" value="Unassembled WGS sequence"/>
</dbReference>
<dbReference type="SUPFAM" id="SSF52833">
    <property type="entry name" value="Thioredoxin-like"/>
    <property type="match status" value="1"/>
</dbReference>
<dbReference type="InterPro" id="IPR013766">
    <property type="entry name" value="Thioredoxin_domain"/>
</dbReference>
<reference evidence="3 4" key="1">
    <citation type="submission" date="2017-11" db="EMBL/GenBank/DDBJ databases">
        <title>Genomic Encyclopedia of Archaeal and Bacterial Type Strains, Phase II (KMG-II): From Individual Species to Whole Genera.</title>
        <authorList>
            <person name="Goeker M."/>
        </authorList>
    </citation>
    <scope>NUCLEOTIDE SEQUENCE [LARGE SCALE GENOMIC DNA]</scope>
    <source>
        <strain evidence="3 4">DSM 25625</strain>
    </source>
</reference>
<keyword evidence="4" id="KW-1185">Reference proteome</keyword>
<dbReference type="Gene3D" id="3.40.30.10">
    <property type="entry name" value="Glutaredoxin"/>
    <property type="match status" value="1"/>
</dbReference>
<dbReference type="Pfam" id="PF00578">
    <property type="entry name" value="AhpC-TSA"/>
    <property type="match status" value="1"/>
</dbReference>
<sequence>MRNPIVAKLTAVAALALLLTSCTSAPRGGADLLPGPIPTDASFAPAPSAPPAPQFTGELLDGSSVDAADLWDGRPLILQFMTGWCTQCVEQAKDLDAVADEYGDAVSIVYVSGDDKIDSLTKFLNDNNVVFPVVDDTKLQVWRSYAVVEPPMTALIDAEGGLVRMWPGGASKAQLDDDLTKLVTLGG</sequence>
<dbReference type="EMBL" id="PGFB01000002">
    <property type="protein sequence ID" value="PJJ63332.1"/>
    <property type="molecule type" value="Genomic_DNA"/>
</dbReference>
<dbReference type="CDD" id="cd02966">
    <property type="entry name" value="TlpA_like_family"/>
    <property type="match status" value="1"/>
</dbReference>
<comment type="caution">
    <text evidence="3">The sequence shown here is derived from an EMBL/GenBank/DDBJ whole genome shotgun (WGS) entry which is preliminary data.</text>
</comment>
<feature type="domain" description="Thioredoxin" evidence="2">
    <location>
        <begin position="46"/>
        <end position="184"/>
    </location>
</feature>
<dbReference type="AlphaFoldDB" id="A0A2M9BZ27"/>
<dbReference type="PANTHER" id="PTHR42852">
    <property type="entry name" value="THIOL:DISULFIDE INTERCHANGE PROTEIN DSBE"/>
    <property type="match status" value="1"/>
</dbReference>
<dbReference type="InterPro" id="IPR050553">
    <property type="entry name" value="Thioredoxin_ResA/DsbE_sf"/>
</dbReference>
<evidence type="ECO:0000259" key="2">
    <source>
        <dbReference type="PROSITE" id="PS51352"/>
    </source>
</evidence>
<dbReference type="GO" id="GO:0016209">
    <property type="term" value="F:antioxidant activity"/>
    <property type="evidence" value="ECO:0007669"/>
    <property type="project" value="InterPro"/>
</dbReference>
<gene>
    <name evidence="3" type="ORF">CLV54_0997</name>
</gene>
<dbReference type="PANTHER" id="PTHR42852:SF17">
    <property type="entry name" value="THIOREDOXIN-LIKE PROTEIN HI_1115"/>
    <property type="match status" value="1"/>
</dbReference>
<name>A0A2M9BZ27_9MICO</name>
<feature type="chain" id="PRO_5039135671" evidence="1">
    <location>
        <begin position="26"/>
        <end position="187"/>
    </location>
</feature>